<comment type="caution">
    <text evidence="2">The sequence shown here is derived from an EMBL/GenBank/DDBJ whole genome shotgun (WGS) entry which is preliminary data.</text>
</comment>
<organism evidence="2 3">
    <name type="scientific">Candidatus Mcinerneyibacterium aminivorans</name>
    <dbReference type="NCBI Taxonomy" id="2703815"/>
    <lineage>
        <taxon>Bacteria</taxon>
        <taxon>Candidatus Macinerneyibacteriota</taxon>
        <taxon>Candidatus Mcinerneyibacteria</taxon>
        <taxon>Candidatus Mcinerneyibacteriales</taxon>
        <taxon>Candidatus Mcinerneyibacteriaceae</taxon>
        <taxon>Candidatus Mcinerneyibacterium</taxon>
    </lineage>
</organism>
<name>A0A5D0MFQ2_9BACT</name>
<keyword evidence="1" id="KW-0812">Transmembrane</keyword>
<keyword evidence="1" id="KW-1133">Transmembrane helix</keyword>
<proteinExistence type="predicted"/>
<reference evidence="2" key="1">
    <citation type="submission" date="2019-08" db="EMBL/GenBank/DDBJ databases">
        <title>Genomic characterization of a novel candidate phylum (ARYD3) from a high temperature, high salinity tertiary oil reservoir in north central Oklahoma, USA.</title>
        <authorList>
            <person name="Youssef N.H."/>
            <person name="Yadav A."/>
            <person name="Elshahed M.S."/>
        </authorList>
    </citation>
    <scope>NUCLEOTIDE SEQUENCE [LARGE SCALE GENOMIC DNA]</scope>
    <source>
        <strain evidence="2">ARYD3</strain>
    </source>
</reference>
<evidence type="ECO:0000313" key="3">
    <source>
        <dbReference type="Proteomes" id="UP000324143"/>
    </source>
</evidence>
<dbReference type="GO" id="GO:0016020">
    <property type="term" value="C:membrane"/>
    <property type="evidence" value="ECO:0007669"/>
    <property type="project" value="InterPro"/>
</dbReference>
<evidence type="ECO:0000256" key="1">
    <source>
        <dbReference type="SAM" id="Phobius"/>
    </source>
</evidence>
<feature type="transmembrane region" description="Helical" evidence="1">
    <location>
        <begin position="12"/>
        <end position="33"/>
    </location>
</feature>
<sequence length="71" mass="7686">MGPNKDFTRGNILNQLIKLSLPIMGTSFIQMTYNLTDLFWIGHVGSGAVAAVGTAGFFIWFSNALTFSTAI</sequence>
<feature type="transmembrane region" description="Helical" evidence="1">
    <location>
        <begin position="39"/>
        <end position="61"/>
    </location>
</feature>
<dbReference type="GO" id="GO:0015297">
    <property type="term" value="F:antiporter activity"/>
    <property type="evidence" value="ECO:0007669"/>
    <property type="project" value="InterPro"/>
</dbReference>
<keyword evidence="1" id="KW-0472">Membrane</keyword>
<gene>
    <name evidence="2" type="ORF">FXF47_10010</name>
</gene>
<dbReference type="EMBL" id="VSIX01000155">
    <property type="protein sequence ID" value="TYB30280.1"/>
    <property type="molecule type" value="Genomic_DNA"/>
</dbReference>
<evidence type="ECO:0000313" key="2">
    <source>
        <dbReference type="EMBL" id="TYB30280.1"/>
    </source>
</evidence>
<dbReference type="GO" id="GO:0042910">
    <property type="term" value="F:xenobiotic transmembrane transporter activity"/>
    <property type="evidence" value="ECO:0007669"/>
    <property type="project" value="InterPro"/>
</dbReference>
<feature type="non-terminal residue" evidence="2">
    <location>
        <position position="71"/>
    </location>
</feature>
<accession>A0A5D0MFQ2</accession>
<protein>
    <submittedName>
        <fullName evidence="2">MATE family efflux transporter</fullName>
    </submittedName>
</protein>
<dbReference type="AlphaFoldDB" id="A0A5D0MFQ2"/>
<dbReference type="Pfam" id="PF01554">
    <property type="entry name" value="MatE"/>
    <property type="match status" value="1"/>
</dbReference>
<dbReference type="InterPro" id="IPR002528">
    <property type="entry name" value="MATE_fam"/>
</dbReference>
<dbReference type="Proteomes" id="UP000324143">
    <property type="component" value="Unassembled WGS sequence"/>
</dbReference>
<keyword evidence="3" id="KW-1185">Reference proteome</keyword>